<dbReference type="OMA" id="YIWILEC"/>
<gene>
    <name evidence="2" type="ORF">BAUCODRAFT_151283</name>
</gene>
<accession>M2N2J7</accession>
<dbReference type="eggNOG" id="ENOG502R964">
    <property type="taxonomic scope" value="Eukaryota"/>
</dbReference>
<dbReference type="AlphaFoldDB" id="M2N2J7"/>
<dbReference type="RefSeq" id="XP_007680177.1">
    <property type="nucleotide sequence ID" value="XM_007681987.1"/>
</dbReference>
<evidence type="ECO:0000256" key="1">
    <source>
        <dbReference type="SAM" id="MobiDB-lite"/>
    </source>
</evidence>
<protein>
    <submittedName>
        <fullName evidence="2">Uncharacterized protein</fullName>
    </submittedName>
</protein>
<evidence type="ECO:0000313" key="3">
    <source>
        <dbReference type="Proteomes" id="UP000011761"/>
    </source>
</evidence>
<keyword evidence="3" id="KW-1185">Reference proteome</keyword>
<organism evidence="2 3">
    <name type="scientific">Baudoinia panamericana (strain UAMH 10762)</name>
    <name type="common">Angels' share fungus</name>
    <name type="synonym">Baudoinia compniacensis (strain UAMH 10762)</name>
    <dbReference type="NCBI Taxonomy" id="717646"/>
    <lineage>
        <taxon>Eukaryota</taxon>
        <taxon>Fungi</taxon>
        <taxon>Dikarya</taxon>
        <taxon>Ascomycota</taxon>
        <taxon>Pezizomycotina</taxon>
        <taxon>Dothideomycetes</taxon>
        <taxon>Dothideomycetidae</taxon>
        <taxon>Mycosphaerellales</taxon>
        <taxon>Teratosphaeriaceae</taxon>
        <taxon>Baudoinia</taxon>
    </lineage>
</organism>
<dbReference type="GeneID" id="19109121"/>
<feature type="compositionally biased region" description="Polar residues" evidence="1">
    <location>
        <begin position="142"/>
        <end position="162"/>
    </location>
</feature>
<reference evidence="2 3" key="1">
    <citation type="journal article" date="2012" name="PLoS Pathog.">
        <title>Diverse lifestyles and strategies of plant pathogenesis encoded in the genomes of eighteen Dothideomycetes fungi.</title>
        <authorList>
            <person name="Ohm R.A."/>
            <person name="Feau N."/>
            <person name="Henrissat B."/>
            <person name="Schoch C.L."/>
            <person name="Horwitz B.A."/>
            <person name="Barry K.W."/>
            <person name="Condon B.J."/>
            <person name="Copeland A.C."/>
            <person name="Dhillon B."/>
            <person name="Glaser F."/>
            <person name="Hesse C.N."/>
            <person name="Kosti I."/>
            <person name="LaButti K."/>
            <person name="Lindquist E.A."/>
            <person name="Lucas S."/>
            <person name="Salamov A.A."/>
            <person name="Bradshaw R.E."/>
            <person name="Ciuffetti L."/>
            <person name="Hamelin R.C."/>
            <person name="Kema G.H.J."/>
            <person name="Lawrence C."/>
            <person name="Scott J.A."/>
            <person name="Spatafora J.W."/>
            <person name="Turgeon B.G."/>
            <person name="de Wit P.J.G.M."/>
            <person name="Zhong S."/>
            <person name="Goodwin S.B."/>
            <person name="Grigoriev I.V."/>
        </authorList>
    </citation>
    <scope>NUCLEOTIDE SEQUENCE [LARGE SCALE GENOMIC DNA]</scope>
    <source>
        <strain evidence="2 3">UAMH 10762</strain>
    </source>
</reference>
<dbReference type="EMBL" id="KB445561">
    <property type="protein sequence ID" value="EMC92890.1"/>
    <property type="molecule type" value="Genomic_DNA"/>
</dbReference>
<name>M2N2J7_BAUPA</name>
<dbReference type="HOGENOM" id="CLU_1209621_0_0_1"/>
<proteinExistence type="predicted"/>
<evidence type="ECO:0000313" key="2">
    <source>
        <dbReference type="EMBL" id="EMC92890.1"/>
    </source>
</evidence>
<feature type="region of interest" description="Disordered" evidence="1">
    <location>
        <begin position="121"/>
        <end position="199"/>
    </location>
</feature>
<sequence>MVTRGIGSHCIWMFKGKEWPILICGDDILPKDFFGRRRHSDEVAAILLGLRKYIWILECSLQDIDPHRKYLEPSFSDEPCAADDETAKLEKHRRIAFEQDLQLWGTPKFWKNYIAGERKARRLQRSISTSSRGKRKRSTNSAETAVSSGRSSNDADTHPSTSSHKRRRCDSSGSLPNPQTTSVRGGSSIGRKKGGCTVADVDGIVDTDDLVRSVEQEVHDHHDKIQHDV</sequence>
<dbReference type="OrthoDB" id="3825471at2759"/>
<feature type="compositionally biased region" description="Polar residues" evidence="1">
    <location>
        <begin position="171"/>
        <end position="183"/>
    </location>
</feature>
<dbReference type="Proteomes" id="UP000011761">
    <property type="component" value="Unassembled WGS sequence"/>
</dbReference>
<dbReference type="KEGG" id="bcom:BAUCODRAFT_151283"/>